<dbReference type="PROSITE" id="PS50267">
    <property type="entry name" value="NA_NEUROTRAN_SYMP_3"/>
    <property type="match status" value="1"/>
</dbReference>
<keyword evidence="5 7" id="KW-0472">Membrane</keyword>
<dbReference type="SUPFAM" id="SSF161070">
    <property type="entry name" value="SNF-like"/>
    <property type="match status" value="1"/>
</dbReference>
<evidence type="ECO:0000313" key="9">
    <source>
        <dbReference type="Proteomes" id="UP000741863"/>
    </source>
</evidence>
<accession>A0ABS2P9E2</accession>
<evidence type="ECO:0000313" key="8">
    <source>
        <dbReference type="EMBL" id="MBM7632010.1"/>
    </source>
</evidence>
<feature type="transmembrane region" description="Helical" evidence="7">
    <location>
        <begin position="256"/>
        <end position="278"/>
    </location>
</feature>
<sequence length="448" mass="47972">MAREQWGTKVGFMLAAVGSAVGLGNIWRFPYITGEYGGGAFLLVYLVCVAIIGLPVILAEFSIGKRGQLDAVGSYRKTAPSKVWVAGGWLAVTTSFLIVSFYAVITGWVLHYMFGYLMGSVQQVESGGVEGYFLDTIGATWTPIFWLVVVMAIIVGILYFGVQKGIELSSKIFMPLLAIILVILAGYSLTLDGALEGMSFLFIPDWSALADPALYLAAIGQSFFTLSLGMGIMITYGGYLSRQTGTNLPATARNVVILDTLFAIVVAVAIFGAVYAIGMEPSQGPALIFVVLPEVFNQMAGAGTIFAIAFFFLVFIAALTSAISLAEVSISAAIERFKISRQKATLILGALITVLGVPSALSQGGPLSEFLIFGLPFLDFVDTLTDSYFLPIGGLIVVLLVGWGWTKRATLDEADFRNPMIATLYLILLRFIAPAMIIIILALNIFGS</sequence>
<keyword evidence="9" id="KW-1185">Reference proteome</keyword>
<protein>
    <recommendedName>
        <fullName evidence="6">Transporter</fullName>
    </recommendedName>
</protein>
<dbReference type="PRINTS" id="PR00176">
    <property type="entry name" value="NANEUSMPORT"/>
</dbReference>
<feature type="transmembrane region" description="Helical" evidence="7">
    <location>
        <begin position="427"/>
        <end position="446"/>
    </location>
</feature>
<evidence type="ECO:0000256" key="5">
    <source>
        <dbReference type="ARBA" id="ARBA00023136"/>
    </source>
</evidence>
<evidence type="ECO:0000256" key="1">
    <source>
        <dbReference type="ARBA" id="ARBA00004141"/>
    </source>
</evidence>
<dbReference type="InterPro" id="IPR000175">
    <property type="entry name" value="Na/ntran_symport"/>
</dbReference>
<dbReference type="PANTHER" id="PTHR42948:SF1">
    <property type="entry name" value="TRANSPORTER"/>
    <property type="match status" value="1"/>
</dbReference>
<comment type="subcellular location">
    <subcellularLocation>
        <location evidence="1">Membrane</location>
        <topology evidence="1">Multi-pass membrane protein</topology>
    </subcellularLocation>
</comment>
<dbReference type="InterPro" id="IPR047218">
    <property type="entry name" value="YocR/YhdH-like"/>
</dbReference>
<dbReference type="CDD" id="cd10336">
    <property type="entry name" value="SLC6sbd_Tyt1-Like"/>
    <property type="match status" value="1"/>
</dbReference>
<keyword evidence="2 6" id="KW-0813">Transport</keyword>
<feature type="transmembrane region" description="Helical" evidence="7">
    <location>
        <begin position="12"/>
        <end position="30"/>
    </location>
</feature>
<dbReference type="PANTHER" id="PTHR42948">
    <property type="entry name" value="TRANSPORTER"/>
    <property type="match status" value="1"/>
</dbReference>
<feature type="transmembrane region" description="Helical" evidence="7">
    <location>
        <begin position="298"/>
        <end position="323"/>
    </location>
</feature>
<keyword evidence="6" id="KW-0769">Symport</keyword>
<feature type="transmembrane region" description="Helical" evidence="7">
    <location>
        <begin position="83"/>
        <end position="110"/>
    </location>
</feature>
<organism evidence="8 9">
    <name type="scientific">Geomicrobium sediminis</name>
    <dbReference type="NCBI Taxonomy" id="1347788"/>
    <lineage>
        <taxon>Bacteria</taxon>
        <taxon>Bacillati</taxon>
        <taxon>Bacillota</taxon>
        <taxon>Bacilli</taxon>
        <taxon>Bacillales</taxon>
        <taxon>Geomicrobium</taxon>
    </lineage>
</organism>
<dbReference type="Proteomes" id="UP000741863">
    <property type="component" value="Unassembled WGS sequence"/>
</dbReference>
<dbReference type="PROSITE" id="PS00610">
    <property type="entry name" value="NA_NEUROTRAN_SYMP_1"/>
    <property type="match status" value="1"/>
</dbReference>
<gene>
    <name evidence="8" type="ORF">JOD17_001102</name>
</gene>
<evidence type="ECO:0000256" key="7">
    <source>
        <dbReference type="SAM" id="Phobius"/>
    </source>
</evidence>
<dbReference type="NCBIfam" id="NF037979">
    <property type="entry name" value="Na_transp"/>
    <property type="match status" value="1"/>
</dbReference>
<dbReference type="RefSeq" id="WP_204696010.1">
    <property type="nucleotide sequence ID" value="NZ_JAFBEC010000002.1"/>
</dbReference>
<feature type="transmembrane region" description="Helical" evidence="7">
    <location>
        <begin position="344"/>
        <end position="361"/>
    </location>
</feature>
<reference evidence="8 9" key="1">
    <citation type="submission" date="2021-01" db="EMBL/GenBank/DDBJ databases">
        <title>Genomic Encyclopedia of Type Strains, Phase IV (KMG-IV): sequencing the most valuable type-strain genomes for metagenomic binning, comparative biology and taxonomic classification.</title>
        <authorList>
            <person name="Goeker M."/>
        </authorList>
    </citation>
    <scope>NUCLEOTIDE SEQUENCE [LARGE SCALE GENOMIC DNA]</scope>
    <source>
        <strain evidence="8 9">DSM 25540</strain>
    </source>
</reference>
<keyword evidence="4 7" id="KW-1133">Transmembrane helix</keyword>
<proteinExistence type="inferred from homology"/>
<evidence type="ECO:0000256" key="3">
    <source>
        <dbReference type="ARBA" id="ARBA00022692"/>
    </source>
</evidence>
<evidence type="ECO:0000256" key="4">
    <source>
        <dbReference type="ARBA" id="ARBA00022989"/>
    </source>
</evidence>
<dbReference type="InterPro" id="IPR037272">
    <property type="entry name" value="SNS_sf"/>
</dbReference>
<feature type="transmembrane region" description="Helical" evidence="7">
    <location>
        <begin position="42"/>
        <end position="63"/>
    </location>
</feature>
<dbReference type="EMBL" id="JAFBEC010000002">
    <property type="protein sequence ID" value="MBM7632010.1"/>
    <property type="molecule type" value="Genomic_DNA"/>
</dbReference>
<comment type="similarity">
    <text evidence="6">Belongs to the sodium:neurotransmitter symporter (SNF) (TC 2.A.22) family.</text>
</comment>
<name>A0ABS2P9E2_9BACL</name>
<evidence type="ECO:0000256" key="6">
    <source>
        <dbReference type="RuleBase" id="RU003732"/>
    </source>
</evidence>
<feature type="transmembrane region" description="Helical" evidence="7">
    <location>
        <begin position="388"/>
        <end position="406"/>
    </location>
</feature>
<keyword evidence="3 6" id="KW-0812">Transmembrane</keyword>
<feature type="transmembrane region" description="Helical" evidence="7">
    <location>
        <begin position="144"/>
        <end position="162"/>
    </location>
</feature>
<dbReference type="Pfam" id="PF00209">
    <property type="entry name" value="SNF"/>
    <property type="match status" value="2"/>
</dbReference>
<feature type="transmembrane region" description="Helical" evidence="7">
    <location>
        <begin position="174"/>
        <end position="195"/>
    </location>
</feature>
<feature type="transmembrane region" description="Helical" evidence="7">
    <location>
        <begin position="215"/>
        <end position="236"/>
    </location>
</feature>
<evidence type="ECO:0000256" key="2">
    <source>
        <dbReference type="ARBA" id="ARBA00022448"/>
    </source>
</evidence>
<comment type="caution">
    <text evidence="8">The sequence shown here is derived from an EMBL/GenBank/DDBJ whole genome shotgun (WGS) entry which is preliminary data.</text>
</comment>